<protein>
    <recommendedName>
        <fullName evidence="4">Extracellular membrane protein CFEM domain-containing protein</fullName>
    </recommendedName>
</protein>
<evidence type="ECO:0000313" key="3">
    <source>
        <dbReference type="Proteomes" id="UP000799771"/>
    </source>
</evidence>
<gene>
    <name evidence="2" type="ORF">P153DRAFT_368901</name>
</gene>
<dbReference type="RefSeq" id="XP_033521260.1">
    <property type="nucleotide sequence ID" value="XM_033668641.1"/>
</dbReference>
<evidence type="ECO:0008006" key="4">
    <source>
        <dbReference type="Google" id="ProtNLM"/>
    </source>
</evidence>
<dbReference type="AlphaFoldDB" id="A0A6A6A7U4"/>
<proteinExistence type="predicted"/>
<feature type="signal peptide" evidence="1">
    <location>
        <begin position="1"/>
        <end position="17"/>
    </location>
</feature>
<dbReference type="EMBL" id="ML977512">
    <property type="protein sequence ID" value="KAF2126868.1"/>
    <property type="molecule type" value="Genomic_DNA"/>
</dbReference>
<organism evidence="2 3">
    <name type="scientific">Dothidotthia symphoricarpi CBS 119687</name>
    <dbReference type="NCBI Taxonomy" id="1392245"/>
    <lineage>
        <taxon>Eukaryota</taxon>
        <taxon>Fungi</taxon>
        <taxon>Dikarya</taxon>
        <taxon>Ascomycota</taxon>
        <taxon>Pezizomycotina</taxon>
        <taxon>Dothideomycetes</taxon>
        <taxon>Pleosporomycetidae</taxon>
        <taxon>Pleosporales</taxon>
        <taxon>Dothidotthiaceae</taxon>
        <taxon>Dothidotthia</taxon>
    </lineage>
</organism>
<keyword evidence="3" id="KW-1185">Reference proteome</keyword>
<dbReference type="Proteomes" id="UP000799771">
    <property type="component" value="Unassembled WGS sequence"/>
</dbReference>
<sequence length="73" mass="7783">MKSTLLLATLLAVLTAATPTPDLIKRNCLDCNARLITCKRGCDSANTACIRACECKLAAEIYCSGQCRMTCPA</sequence>
<evidence type="ECO:0000313" key="2">
    <source>
        <dbReference type="EMBL" id="KAF2126868.1"/>
    </source>
</evidence>
<name>A0A6A6A7U4_9PLEO</name>
<feature type="chain" id="PRO_5025484391" description="Extracellular membrane protein CFEM domain-containing protein" evidence="1">
    <location>
        <begin position="18"/>
        <end position="73"/>
    </location>
</feature>
<reference evidence="2" key="1">
    <citation type="journal article" date="2020" name="Stud. Mycol.">
        <title>101 Dothideomycetes genomes: a test case for predicting lifestyles and emergence of pathogens.</title>
        <authorList>
            <person name="Haridas S."/>
            <person name="Albert R."/>
            <person name="Binder M."/>
            <person name="Bloem J."/>
            <person name="Labutti K."/>
            <person name="Salamov A."/>
            <person name="Andreopoulos B."/>
            <person name="Baker S."/>
            <person name="Barry K."/>
            <person name="Bills G."/>
            <person name="Bluhm B."/>
            <person name="Cannon C."/>
            <person name="Castanera R."/>
            <person name="Culley D."/>
            <person name="Daum C."/>
            <person name="Ezra D."/>
            <person name="Gonzalez J."/>
            <person name="Henrissat B."/>
            <person name="Kuo A."/>
            <person name="Liang C."/>
            <person name="Lipzen A."/>
            <person name="Lutzoni F."/>
            <person name="Magnuson J."/>
            <person name="Mondo S."/>
            <person name="Nolan M."/>
            <person name="Ohm R."/>
            <person name="Pangilinan J."/>
            <person name="Park H.-J."/>
            <person name="Ramirez L."/>
            <person name="Alfaro M."/>
            <person name="Sun H."/>
            <person name="Tritt A."/>
            <person name="Yoshinaga Y."/>
            <person name="Zwiers L.-H."/>
            <person name="Turgeon B."/>
            <person name="Goodwin S."/>
            <person name="Spatafora J."/>
            <person name="Crous P."/>
            <person name="Grigoriev I."/>
        </authorList>
    </citation>
    <scope>NUCLEOTIDE SEQUENCE</scope>
    <source>
        <strain evidence="2">CBS 119687</strain>
    </source>
</reference>
<accession>A0A6A6A7U4</accession>
<dbReference type="GeneID" id="54409073"/>
<evidence type="ECO:0000256" key="1">
    <source>
        <dbReference type="SAM" id="SignalP"/>
    </source>
</evidence>
<keyword evidence="1" id="KW-0732">Signal</keyword>